<protein>
    <recommendedName>
        <fullName evidence="5">DUF4232 domain-containing protein</fullName>
    </recommendedName>
</protein>
<dbReference type="Proteomes" id="UP000664164">
    <property type="component" value="Unassembled WGS sequence"/>
</dbReference>
<feature type="compositionally biased region" description="Low complexity" evidence="1">
    <location>
        <begin position="106"/>
        <end position="122"/>
    </location>
</feature>
<feature type="compositionally biased region" description="Low complexity" evidence="1">
    <location>
        <begin position="17"/>
        <end position="28"/>
    </location>
</feature>
<keyword evidence="2" id="KW-0472">Membrane</keyword>
<feature type="region of interest" description="Disordered" evidence="1">
    <location>
        <begin position="1"/>
        <end position="56"/>
    </location>
</feature>
<evidence type="ECO:0000256" key="2">
    <source>
        <dbReference type="SAM" id="Phobius"/>
    </source>
</evidence>
<organism evidence="3 4">
    <name type="scientific">Arthrobacter cavernae</name>
    <dbReference type="NCBI Taxonomy" id="2817681"/>
    <lineage>
        <taxon>Bacteria</taxon>
        <taxon>Bacillati</taxon>
        <taxon>Actinomycetota</taxon>
        <taxon>Actinomycetes</taxon>
        <taxon>Micrococcales</taxon>
        <taxon>Micrococcaceae</taxon>
        <taxon>Arthrobacter</taxon>
    </lineage>
</organism>
<evidence type="ECO:0000313" key="3">
    <source>
        <dbReference type="EMBL" id="MBO1269752.1"/>
    </source>
</evidence>
<sequence>MVKQGNQEPSGRKKAPAKSPARAVKPAAGVSRSSAKSGTRPPAKPGNRPGTRRASPAVYRRRRQVVFGALVLVIALFAGGILAISSALAGNPGADAGASGGDVQSTQAPAGGTTPLATAGQATPTPSAVCDLSLVTVAAATDKPAYGAEEQPVLIMKVTNGGTAPCQVNMGTSQMEFLVMSGADRIFSSRDCQAASEDLVKTIAPGASETGNFKWKRDRTVEGCTVVAAKPGAGGATYTFVARLGNKTSTKAVFQLG</sequence>
<evidence type="ECO:0008006" key="5">
    <source>
        <dbReference type="Google" id="ProtNLM"/>
    </source>
</evidence>
<keyword evidence="4" id="KW-1185">Reference proteome</keyword>
<dbReference type="AlphaFoldDB" id="A0A939HKL9"/>
<proteinExistence type="predicted"/>
<feature type="region of interest" description="Disordered" evidence="1">
    <location>
        <begin position="93"/>
        <end position="122"/>
    </location>
</feature>
<evidence type="ECO:0000313" key="4">
    <source>
        <dbReference type="Proteomes" id="UP000664164"/>
    </source>
</evidence>
<feature type="transmembrane region" description="Helical" evidence="2">
    <location>
        <begin position="65"/>
        <end position="89"/>
    </location>
</feature>
<comment type="caution">
    <text evidence="3">The sequence shown here is derived from an EMBL/GenBank/DDBJ whole genome shotgun (WGS) entry which is preliminary data.</text>
</comment>
<accession>A0A939HKL9</accession>
<gene>
    <name evidence="3" type="ORF">J1902_17590</name>
</gene>
<reference evidence="3" key="1">
    <citation type="submission" date="2021-03" db="EMBL/GenBank/DDBJ databases">
        <title>A new species, PO-11, isolated from a karst cave deposit.</title>
        <authorList>
            <person name="Zhaoxiaoyong W."/>
        </authorList>
    </citation>
    <scope>NUCLEOTIDE SEQUENCE</scope>
    <source>
        <strain evidence="3">PO-11</strain>
    </source>
</reference>
<keyword evidence="2" id="KW-1133">Transmembrane helix</keyword>
<keyword evidence="2" id="KW-0812">Transmembrane</keyword>
<evidence type="ECO:0000256" key="1">
    <source>
        <dbReference type="SAM" id="MobiDB-lite"/>
    </source>
</evidence>
<dbReference type="EMBL" id="JAFNLL010000056">
    <property type="protein sequence ID" value="MBO1269752.1"/>
    <property type="molecule type" value="Genomic_DNA"/>
</dbReference>
<name>A0A939HKL9_9MICC</name>